<reference evidence="2 3" key="1">
    <citation type="journal article" date="2021" name="Hortic Res">
        <title>Chromosome-scale assembly of the Dendrobium chrysotoxum genome enhances the understanding of orchid evolution.</title>
        <authorList>
            <person name="Zhang Y."/>
            <person name="Zhang G.Q."/>
            <person name="Zhang D."/>
            <person name="Liu X.D."/>
            <person name="Xu X.Y."/>
            <person name="Sun W.H."/>
            <person name="Yu X."/>
            <person name="Zhu X."/>
            <person name="Wang Z.W."/>
            <person name="Zhao X."/>
            <person name="Zhong W.Y."/>
            <person name="Chen H."/>
            <person name="Yin W.L."/>
            <person name="Huang T."/>
            <person name="Niu S.C."/>
            <person name="Liu Z.J."/>
        </authorList>
    </citation>
    <scope>NUCLEOTIDE SEQUENCE [LARGE SCALE GENOMIC DNA]</scope>
    <source>
        <strain evidence="2">Lindl</strain>
    </source>
</reference>
<protein>
    <submittedName>
        <fullName evidence="2">Uncharacterized protein</fullName>
    </submittedName>
</protein>
<organism evidence="2 3">
    <name type="scientific">Dendrobium chrysotoxum</name>
    <name type="common">Orchid</name>
    <dbReference type="NCBI Taxonomy" id="161865"/>
    <lineage>
        <taxon>Eukaryota</taxon>
        <taxon>Viridiplantae</taxon>
        <taxon>Streptophyta</taxon>
        <taxon>Embryophyta</taxon>
        <taxon>Tracheophyta</taxon>
        <taxon>Spermatophyta</taxon>
        <taxon>Magnoliopsida</taxon>
        <taxon>Liliopsida</taxon>
        <taxon>Asparagales</taxon>
        <taxon>Orchidaceae</taxon>
        <taxon>Epidendroideae</taxon>
        <taxon>Malaxideae</taxon>
        <taxon>Dendrobiinae</taxon>
        <taxon>Dendrobium</taxon>
    </lineage>
</organism>
<sequence length="288" mass="31196">MHETSHPILPNYTPGFSSSPSSSSSFLFPVLCSSSLLKHTYQKLPQHGQHVLIDPPCMHSASPRAIIAFQAIKSLELSLSKMARALKRLPHFEYMSITAVPNIIPTLSFLRTTKPCKDLPNFKNPICEQANNALTSATESGRNPKSCILTSIKSASTIKPSDHRGPGHKVSPWHSLEHLHRFNQLPTFSIQVEQRRADKDIVLKTKVVSMGSNLFSGIKIRQLGAGFEGDGEGGAIGPYASFGNHAAVEMEDIDGGVVSQMGNDEGVPRGDSRLGQCVKHHSGSGEVP</sequence>
<feature type="region of interest" description="Disordered" evidence="1">
    <location>
        <begin position="262"/>
        <end position="288"/>
    </location>
</feature>
<proteinExistence type="predicted"/>
<evidence type="ECO:0000313" key="2">
    <source>
        <dbReference type="EMBL" id="KAH0466655.1"/>
    </source>
</evidence>
<accession>A0AAV7HGW3</accession>
<dbReference type="Proteomes" id="UP000775213">
    <property type="component" value="Unassembled WGS sequence"/>
</dbReference>
<dbReference type="AlphaFoldDB" id="A0AAV7HGW3"/>
<gene>
    <name evidence="2" type="ORF">IEQ34_003893</name>
</gene>
<dbReference type="EMBL" id="JAGFBR010000005">
    <property type="protein sequence ID" value="KAH0466655.1"/>
    <property type="molecule type" value="Genomic_DNA"/>
</dbReference>
<evidence type="ECO:0000313" key="3">
    <source>
        <dbReference type="Proteomes" id="UP000775213"/>
    </source>
</evidence>
<evidence type="ECO:0000256" key="1">
    <source>
        <dbReference type="SAM" id="MobiDB-lite"/>
    </source>
</evidence>
<keyword evidence="3" id="KW-1185">Reference proteome</keyword>
<comment type="caution">
    <text evidence="2">The sequence shown here is derived from an EMBL/GenBank/DDBJ whole genome shotgun (WGS) entry which is preliminary data.</text>
</comment>
<name>A0AAV7HGW3_DENCH</name>